<dbReference type="Pfam" id="PF03879">
    <property type="entry name" value="Cgr1"/>
    <property type="match status" value="1"/>
</dbReference>
<dbReference type="PANTHER" id="PTHR13557:SF1">
    <property type="entry name" value="COILED-COIL DOMAIN-CONTAINING PROTEIN 86"/>
    <property type="match status" value="1"/>
</dbReference>
<evidence type="ECO:0000256" key="9">
    <source>
        <dbReference type="ARBA" id="ARBA00022553"/>
    </source>
</evidence>
<evidence type="ECO:0000256" key="14">
    <source>
        <dbReference type="SAM" id="MobiDB-lite"/>
    </source>
</evidence>
<gene>
    <name evidence="15" type="ORF">CVLEPA_LOCUS6974</name>
</gene>
<comment type="function">
    <text evidence="1">Involved in nucleolar integrity and required for processing of the pre-rRNA for the 60S ribosome subunit.</text>
</comment>
<keyword evidence="10" id="KW-0164">Citrullination</keyword>
<keyword evidence="11" id="KW-0175">Coiled coil</keyword>
<comment type="subcellular location">
    <subcellularLocation>
        <location evidence="2">Chromosome</location>
    </subcellularLocation>
    <subcellularLocation>
        <location evidence="3">Nucleus</location>
        <location evidence="3">Nucleolus</location>
    </subcellularLocation>
</comment>
<dbReference type="InterPro" id="IPR005579">
    <property type="entry name" value="Cgr1-like"/>
</dbReference>
<keyword evidence="7" id="KW-0690">Ribosome biogenesis</keyword>
<evidence type="ECO:0000256" key="7">
    <source>
        <dbReference type="ARBA" id="ARBA00022517"/>
    </source>
</evidence>
<evidence type="ECO:0000256" key="5">
    <source>
        <dbReference type="ARBA" id="ARBA00016738"/>
    </source>
</evidence>
<evidence type="ECO:0000256" key="1">
    <source>
        <dbReference type="ARBA" id="ARBA00004090"/>
    </source>
</evidence>
<evidence type="ECO:0000256" key="2">
    <source>
        <dbReference type="ARBA" id="ARBA00004286"/>
    </source>
</evidence>
<evidence type="ECO:0000256" key="11">
    <source>
        <dbReference type="ARBA" id="ARBA00023054"/>
    </source>
</evidence>
<evidence type="ECO:0000256" key="6">
    <source>
        <dbReference type="ARBA" id="ARBA00022454"/>
    </source>
</evidence>
<organism evidence="15 16">
    <name type="scientific">Clavelina lepadiformis</name>
    <name type="common">Light-bulb sea squirt</name>
    <name type="synonym">Ascidia lepadiformis</name>
    <dbReference type="NCBI Taxonomy" id="159417"/>
    <lineage>
        <taxon>Eukaryota</taxon>
        <taxon>Metazoa</taxon>
        <taxon>Chordata</taxon>
        <taxon>Tunicata</taxon>
        <taxon>Ascidiacea</taxon>
        <taxon>Aplousobranchia</taxon>
        <taxon>Clavelinidae</taxon>
        <taxon>Clavelina</taxon>
    </lineage>
</organism>
<evidence type="ECO:0000256" key="12">
    <source>
        <dbReference type="ARBA" id="ARBA00023242"/>
    </source>
</evidence>
<dbReference type="InterPro" id="IPR026570">
    <property type="entry name" value="CCDC86"/>
</dbReference>
<evidence type="ECO:0000313" key="16">
    <source>
        <dbReference type="Proteomes" id="UP001642483"/>
    </source>
</evidence>
<evidence type="ECO:0000256" key="4">
    <source>
        <dbReference type="ARBA" id="ARBA00007869"/>
    </source>
</evidence>
<keyword evidence="12" id="KW-0539">Nucleus</keyword>
<name>A0ABP0FGK4_CLALP</name>
<evidence type="ECO:0000256" key="10">
    <source>
        <dbReference type="ARBA" id="ARBA00022934"/>
    </source>
</evidence>
<accession>A0ABP0FGK4</accession>
<keyword evidence="16" id="KW-1185">Reference proteome</keyword>
<feature type="region of interest" description="Disordered" evidence="14">
    <location>
        <begin position="98"/>
        <end position="121"/>
    </location>
</feature>
<proteinExistence type="inferred from homology"/>
<comment type="function">
    <text evidence="13">Required for proper chromosome segregation during mitosis and error-free mitotic progression.</text>
</comment>
<protein>
    <recommendedName>
        <fullName evidence="5">Coiled-coil domain-containing protein 86</fullName>
    </recommendedName>
</protein>
<evidence type="ECO:0000256" key="13">
    <source>
        <dbReference type="ARBA" id="ARBA00093307"/>
    </source>
</evidence>
<evidence type="ECO:0000256" key="3">
    <source>
        <dbReference type="ARBA" id="ARBA00004604"/>
    </source>
</evidence>
<comment type="caution">
    <text evidence="15">The sequence shown here is derived from an EMBL/GenBank/DDBJ whole genome shotgun (WGS) entry which is preliminary data.</text>
</comment>
<evidence type="ECO:0000256" key="8">
    <source>
        <dbReference type="ARBA" id="ARBA00022552"/>
    </source>
</evidence>
<keyword evidence="8" id="KW-0698">rRNA processing</keyword>
<dbReference type="EMBL" id="CAWYQH010000046">
    <property type="protein sequence ID" value="CAK8677614.1"/>
    <property type="molecule type" value="Genomic_DNA"/>
</dbReference>
<comment type="similarity">
    <text evidence="4">Belongs to the CGR1 family.</text>
</comment>
<evidence type="ECO:0000313" key="15">
    <source>
        <dbReference type="EMBL" id="CAK8677614.1"/>
    </source>
</evidence>
<reference evidence="15 16" key="1">
    <citation type="submission" date="2024-02" db="EMBL/GenBank/DDBJ databases">
        <authorList>
            <person name="Daric V."/>
            <person name="Darras S."/>
        </authorList>
    </citation>
    <scope>NUCLEOTIDE SEQUENCE [LARGE SCALE GENOMIC DNA]</scope>
</reference>
<dbReference type="Proteomes" id="UP001642483">
    <property type="component" value="Unassembled WGS sequence"/>
</dbReference>
<sequence>MKSEQRGVPKSGRRWKVVRPARFSSMQKDKPLRSTWQKKMQKKAAAKSVKQYENELTETRRQEKIEYRKRVEAHRKTKEENQKKSEIVEVITNPAKIKRMKKKQLRKIEKRDTSGVKTKKM</sequence>
<keyword evidence="6" id="KW-0158">Chromosome</keyword>
<dbReference type="PANTHER" id="PTHR13557">
    <property type="entry name" value="COILED-COIL DOMAIN-CONTAINING PROTEIN 86"/>
    <property type="match status" value="1"/>
</dbReference>
<keyword evidence="9" id="KW-0597">Phosphoprotein</keyword>